<keyword evidence="1" id="KW-0732">Signal</keyword>
<dbReference type="InterPro" id="IPR019832">
    <property type="entry name" value="Mn/Fe_SOD_C"/>
</dbReference>
<proteinExistence type="predicted"/>
<dbReference type="PANTHER" id="PTHR43595:SF2">
    <property type="entry name" value="SMALL RIBOSOMAL SUBUNIT PROTEIN MS42"/>
    <property type="match status" value="1"/>
</dbReference>
<dbReference type="GO" id="GO:0046872">
    <property type="term" value="F:metal ion binding"/>
    <property type="evidence" value="ECO:0007669"/>
    <property type="project" value="InterPro"/>
</dbReference>
<name>C5KCK2_PERM5</name>
<dbReference type="OMA" id="FNIDLWE"/>
<evidence type="ECO:0000259" key="2">
    <source>
        <dbReference type="Pfam" id="PF02777"/>
    </source>
</evidence>
<accession>C5KCK2</accession>
<dbReference type="InterPro" id="IPR036314">
    <property type="entry name" value="SOD_C_sf"/>
</dbReference>
<evidence type="ECO:0000313" key="4">
    <source>
        <dbReference type="Proteomes" id="UP000007800"/>
    </source>
</evidence>
<dbReference type="SUPFAM" id="SSF54719">
    <property type="entry name" value="Fe,Mn superoxide dismutase (SOD), C-terminal domain"/>
    <property type="match status" value="1"/>
</dbReference>
<feature type="chain" id="PRO_5002953815" evidence="1">
    <location>
        <begin position="28"/>
        <end position="623"/>
    </location>
</feature>
<evidence type="ECO:0000313" key="3">
    <source>
        <dbReference type="EMBL" id="EER17601.1"/>
    </source>
</evidence>
<organism evidence="4">
    <name type="scientific">Perkinsus marinus (strain ATCC 50983 / TXsc)</name>
    <dbReference type="NCBI Taxonomy" id="423536"/>
    <lineage>
        <taxon>Eukaryota</taxon>
        <taxon>Sar</taxon>
        <taxon>Alveolata</taxon>
        <taxon>Perkinsozoa</taxon>
        <taxon>Perkinsea</taxon>
        <taxon>Perkinsida</taxon>
        <taxon>Perkinsidae</taxon>
        <taxon>Perkinsus</taxon>
    </lineage>
</organism>
<dbReference type="PANTHER" id="PTHR43595">
    <property type="entry name" value="37S RIBOSOMAL PROTEIN S26, MITOCHONDRIAL"/>
    <property type="match status" value="1"/>
</dbReference>
<dbReference type="Proteomes" id="UP000007800">
    <property type="component" value="Unassembled WGS sequence"/>
</dbReference>
<dbReference type="OrthoDB" id="275227at2759"/>
<reference evidence="3 4" key="1">
    <citation type="submission" date="2008-07" db="EMBL/GenBank/DDBJ databases">
        <authorList>
            <person name="El-Sayed N."/>
            <person name="Caler E."/>
            <person name="Inman J."/>
            <person name="Amedeo P."/>
            <person name="Hass B."/>
            <person name="Wortman J."/>
        </authorList>
    </citation>
    <scope>NUCLEOTIDE SEQUENCE [LARGE SCALE GENOMIC DNA]</scope>
    <source>
        <strain evidence="4">ATCC 50983 / TXsc</strain>
    </source>
</reference>
<dbReference type="GO" id="GO:0004784">
    <property type="term" value="F:superoxide dismutase activity"/>
    <property type="evidence" value="ECO:0007669"/>
    <property type="project" value="InterPro"/>
</dbReference>
<dbReference type="GO" id="GO:0005737">
    <property type="term" value="C:cytoplasm"/>
    <property type="evidence" value="ECO:0007669"/>
    <property type="project" value="TreeGrafter"/>
</dbReference>
<dbReference type="Gene3D" id="3.55.40.20">
    <property type="entry name" value="Iron/manganese superoxide dismutase, C-terminal domain"/>
    <property type="match status" value="1"/>
</dbReference>
<dbReference type="Pfam" id="PF02777">
    <property type="entry name" value="Sod_Fe_C"/>
    <property type="match status" value="1"/>
</dbReference>
<sequence length="623" mass="69359">MVVFMFLYSLLLRDLLISLLLSSSAQGARHVPLFDVPFSTYANFFPLVQPKALSYHYRSICGRDTARFNTGLRQLSLLPNLPTHVRHMGFDALLYFCEYENILSEEIPLPLCDKLVYYGNSYIYHEIYFNCLRATGMYDDFEEPLSLESSLLVQDITNAFGGMKELFEELLEAALSLDGYGWVWLLSLPEGLSVITSQDYDGIHGDQIYAIFNIDLWEHAYIESHGANVEAYIKAWWGAVDWNKLDVQYIRKFRQWSNHPIRPEPMHSPEPVVLDTSQTRLYASLIDEGILSTLVGLAESGEALVALTALPHGIPLFEYPKEALLRGSLRQILDSLQELQQLGFEGLWAAYSDEARENAPLRSTSSILHDVNGTLVEALKAISPSIYREVARTTRLSVVHDLVVEEARLGPSSSALADDDLWIRAAVISDSFRLGYGTWALLPGSQLIRGRESRGNVRVTERDGRLKFVASSDIEVGDTLSLESQGSASLATTQGLPKSGQAPLGAEIQIASWAQTEGMSNRCRRLLTSTFLISGASPIPRAVLRCVRKALRPAASSKFALEIATYQLLSEACRSALARVIDLETSLDSIVQDSASLIRCISESEKRMEIEEDQFSRLAGTSP</sequence>
<gene>
    <name evidence="3" type="ORF">Pmar_PMAR023518</name>
</gene>
<dbReference type="GeneID" id="9086933"/>
<dbReference type="AlphaFoldDB" id="C5KCK2"/>
<feature type="signal peptide" evidence="1">
    <location>
        <begin position="1"/>
        <end position="27"/>
    </location>
</feature>
<dbReference type="RefSeq" id="XP_002785805.1">
    <property type="nucleotide sequence ID" value="XM_002785759.1"/>
</dbReference>
<dbReference type="EMBL" id="GG671995">
    <property type="protein sequence ID" value="EER17601.1"/>
    <property type="molecule type" value="Genomic_DNA"/>
</dbReference>
<keyword evidence="4" id="KW-1185">Reference proteome</keyword>
<evidence type="ECO:0000256" key="1">
    <source>
        <dbReference type="SAM" id="SignalP"/>
    </source>
</evidence>
<protein>
    <submittedName>
        <fullName evidence="3">Superoxide dismutase, putative</fullName>
    </submittedName>
</protein>
<dbReference type="InParanoid" id="C5KCK2"/>
<feature type="domain" description="Manganese/iron superoxide dismutase C-terminal" evidence="2">
    <location>
        <begin position="152"/>
        <end position="245"/>
    </location>
</feature>